<feature type="region of interest" description="Disordered" evidence="1">
    <location>
        <begin position="1"/>
        <end position="20"/>
    </location>
</feature>
<dbReference type="AlphaFoldDB" id="A0AA40AFA0"/>
<name>A0AA40AFA0_9PEZI</name>
<comment type="caution">
    <text evidence="2">The sequence shown here is derived from an EMBL/GenBank/DDBJ whole genome shotgun (WGS) entry which is preliminary data.</text>
</comment>
<dbReference type="EMBL" id="JAUKUA010000004">
    <property type="protein sequence ID" value="KAK0714767.1"/>
    <property type="molecule type" value="Genomic_DNA"/>
</dbReference>
<evidence type="ECO:0000313" key="2">
    <source>
        <dbReference type="EMBL" id="KAK0714767.1"/>
    </source>
</evidence>
<dbReference type="Proteomes" id="UP001172102">
    <property type="component" value="Unassembled WGS sequence"/>
</dbReference>
<keyword evidence="3" id="KW-1185">Reference proteome</keyword>
<protein>
    <submittedName>
        <fullName evidence="2">Uncharacterized protein</fullName>
    </submittedName>
</protein>
<sequence length="376" mass="43233">MLADCEGLEGGEREPSGVKFKSKWRREEERKARLDEGYFKAQRIASQYKLEWSVGEDSKTRGFAVTHLYPRLLYAFSDVIVFVLHNARQQHQQSVDRPIAYLTIDRVIEQVFEKLLTWAVNAIETSSNQPILPHAIIVLNKHEDYPNLSGSSTNTKDILRDMSPVIEVNKTFLKCAEYWRERGKPIHNLEELIRCYCSSIEILRVPRRDRPQLVHDRVKQLQVLVSNSCSAAQTTRSRTGMLLDMHDFQAYMQEAFTVFSMKLDSPFDFTVVSLRRSQLLADFSGNLLKLLRGVVDIWKHNLEVPMQEILLEITCLATSSIMLDTARHRDKGSPTDIFPRYVKTGKFSQLVTVKPASRSETIVKCFCTESTPTCRV</sequence>
<reference evidence="2" key="1">
    <citation type="submission" date="2023-06" db="EMBL/GenBank/DDBJ databases">
        <title>Genome-scale phylogeny and comparative genomics of the fungal order Sordariales.</title>
        <authorList>
            <consortium name="Lawrence Berkeley National Laboratory"/>
            <person name="Hensen N."/>
            <person name="Bonometti L."/>
            <person name="Westerberg I."/>
            <person name="Brannstrom I.O."/>
            <person name="Guillou S."/>
            <person name="Cros-Aarteil S."/>
            <person name="Calhoun S."/>
            <person name="Haridas S."/>
            <person name="Kuo A."/>
            <person name="Mondo S."/>
            <person name="Pangilinan J."/>
            <person name="Riley R."/>
            <person name="Labutti K."/>
            <person name="Andreopoulos B."/>
            <person name="Lipzen A."/>
            <person name="Chen C."/>
            <person name="Yanf M."/>
            <person name="Daum C."/>
            <person name="Ng V."/>
            <person name="Clum A."/>
            <person name="Steindorff A."/>
            <person name="Ohm R."/>
            <person name="Martin F."/>
            <person name="Silar P."/>
            <person name="Natvig D."/>
            <person name="Lalanne C."/>
            <person name="Gautier V."/>
            <person name="Ament-Velasquez S.L."/>
            <person name="Kruys A."/>
            <person name="Hutchinson M.I."/>
            <person name="Powell A.J."/>
            <person name="Barry K."/>
            <person name="Miller A.N."/>
            <person name="Grigoriev I.V."/>
            <person name="Debuchy R."/>
            <person name="Gladieux P."/>
            <person name="Thoren M.H."/>
            <person name="Johannesson H."/>
        </authorList>
    </citation>
    <scope>NUCLEOTIDE SEQUENCE</scope>
    <source>
        <strain evidence="2">SMH4607-1</strain>
    </source>
</reference>
<proteinExistence type="predicted"/>
<evidence type="ECO:0000313" key="3">
    <source>
        <dbReference type="Proteomes" id="UP001172102"/>
    </source>
</evidence>
<gene>
    <name evidence="2" type="ORF">B0H67DRAFT_553419</name>
</gene>
<accession>A0AA40AFA0</accession>
<evidence type="ECO:0000256" key="1">
    <source>
        <dbReference type="SAM" id="MobiDB-lite"/>
    </source>
</evidence>
<organism evidence="2 3">
    <name type="scientific">Lasiosphaeris hirsuta</name>
    <dbReference type="NCBI Taxonomy" id="260670"/>
    <lineage>
        <taxon>Eukaryota</taxon>
        <taxon>Fungi</taxon>
        <taxon>Dikarya</taxon>
        <taxon>Ascomycota</taxon>
        <taxon>Pezizomycotina</taxon>
        <taxon>Sordariomycetes</taxon>
        <taxon>Sordariomycetidae</taxon>
        <taxon>Sordariales</taxon>
        <taxon>Lasiosphaeriaceae</taxon>
        <taxon>Lasiosphaeris</taxon>
    </lineage>
</organism>